<evidence type="ECO:0000256" key="4">
    <source>
        <dbReference type="ARBA" id="ARBA00023002"/>
    </source>
</evidence>
<gene>
    <name evidence="9" type="ORF">B0T14DRAFT_405011</name>
</gene>
<dbReference type="GO" id="GO:0140824">
    <property type="term" value="F:thioredoxin-dependent peroxiredoxin activity"/>
    <property type="evidence" value="ECO:0007669"/>
    <property type="project" value="UniProtKB-EC"/>
</dbReference>
<comment type="similarity">
    <text evidence="1 8">Belongs to the glutathione peroxidase family.</text>
</comment>
<dbReference type="InterPro" id="IPR036249">
    <property type="entry name" value="Thioredoxin-like_sf"/>
</dbReference>
<evidence type="ECO:0000256" key="6">
    <source>
        <dbReference type="ARBA" id="ARBA00049091"/>
    </source>
</evidence>
<accession>A0AA39X3Q3</accession>
<keyword evidence="4 8" id="KW-0560">Oxidoreductase</keyword>
<dbReference type="GO" id="GO:0034599">
    <property type="term" value="P:cellular response to oxidative stress"/>
    <property type="evidence" value="ECO:0007669"/>
    <property type="project" value="TreeGrafter"/>
</dbReference>
<keyword evidence="5" id="KW-0676">Redox-active center</keyword>
<dbReference type="InterPro" id="IPR000889">
    <property type="entry name" value="Glutathione_peroxidase"/>
</dbReference>
<name>A0AA39X3Q3_9PEZI</name>
<evidence type="ECO:0000313" key="10">
    <source>
        <dbReference type="Proteomes" id="UP001175000"/>
    </source>
</evidence>
<evidence type="ECO:0000256" key="7">
    <source>
        <dbReference type="PIRSR" id="PIRSR000303-1"/>
    </source>
</evidence>
<feature type="non-terminal residue" evidence="9">
    <location>
        <position position="165"/>
    </location>
</feature>
<organism evidence="9 10">
    <name type="scientific">Immersiella caudata</name>
    <dbReference type="NCBI Taxonomy" id="314043"/>
    <lineage>
        <taxon>Eukaryota</taxon>
        <taxon>Fungi</taxon>
        <taxon>Dikarya</taxon>
        <taxon>Ascomycota</taxon>
        <taxon>Pezizomycotina</taxon>
        <taxon>Sordariomycetes</taxon>
        <taxon>Sordariomycetidae</taxon>
        <taxon>Sordariales</taxon>
        <taxon>Lasiosphaeriaceae</taxon>
        <taxon>Immersiella</taxon>
    </lineage>
</organism>
<dbReference type="FunFam" id="3.40.30.10:FF:000010">
    <property type="entry name" value="Glutathione peroxidase"/>
    <property type="match status" value="1"/>
</dbReference>
<dbReference type="PROSITE" id="PS00763">
    <property type="entry name" value="GLUTATHIONE_PEROXID_2"/>
    <property type="match status" value="1"/>
</dbReference>
<dbReference type="InterPro" id="IPR029760">
    <property type="entry name" value="GPX_CS"/>
</dbReference>
<dbReference type="AlphaFoldDB" id="A0AA39X3Q3"/>
<dbReference type="InterPro" id="IPR029759">
    <property type="entry name" value="GPX_AS"/>
</dbReference>
<dbReference type="PRINTS" id="PR01011">
    <property type="entry name" value="GLUTPROXDASE"/>
</dbReference>
<keyword evidence="2 8" id="KW-0575">Peroxidase</keyword>
<proteinExistence type="inferred from homology"/>
<dbReference type="CDD" id="cd00340">
    <property type="entry name" value="GSH_Peroxidase"/>
    <property type="match status" value="1"/>
</dbReference>
<evidence type="ECO:0000313" key="9">
    <source>
        <dbReference type="EMBL" id="KAK0626728.1"/>
    </source>
</evidence>
<dbReference type="Gene3D" id="3.40.30.10">
    <property type="entry name" value="Glutaredoxin"/>
    <property type="match status" value="1"/>
</dbReference>
<dbReference type="PANTHER" id="PTHR11592:SF78">
    <property type="entry name" value="GLUTATHIONE PEROXIDASE"/>
    <property type="match status" value="1"/>
</dbReference>
<evidence type="ECO:0000256" key="1">
    <source>
        <dbReference type="ARBA" id="ARBA00006926"/>
    </source>
</evidence>
<dbReference type="Proteomes" id="UP001175000">
    <property type="component" value="Unassembled WGS sequence"/>
</dbReference>
<evidence type="ECO:0000256" key="5">
    <source>
        <dbReference type="ARBA" id="ARBA00023284"/>
    </source>
</evidence>
<feature type="active site" evidence="7">
    <location>
        <position position="39"/>
    </location>
</feature>
<evidence type="ECO:0000256" key="8">
    <source>
        <dbReference type="RuleBase" id="RU000499"/>
    </source>
</evidence>
<reference evidence="9" key="1">
    <citation type="submission" date="2023-06" db="EMBL/GenBank/DDBJ databases">
        <title>Genome-scale phylogeny and comparative genomics of the fungal order Sordariales.</title>
        <authorList>
            <consortium name="Lawrence Berkeley National Laboratory"/>
            <person name="Hensen N."/>
            <person name="Bonometti L."/>
            <person name="Westerberg I."/>
            <person name="Brannstrom I.O."/>
            <person name="Guillou S."/>
            <person name="Cros-Aarteil S."/>
            <person name="Calhoun S."/>
            <person name="Haridas S."/>
            <person name="Kuo A."/>
            <person name="Mondo S."/>
            <person name="Pangilinan J."/>
            <person name="Riley R."/>
            <person name="Labutti K."/>
            <person name="Andreopoulos B."/>
            <person name="Lipzen A."/>
            <person name="Chen C."/>
            <person name="Yanf M."/>
            <person name="Daum C."/>
            <person name="Ng V."/>
            <person name="Clum A."/>
            <person name="Steindorff A."/>
            <person name="Ohm R."/>
            <person name="Martin F."/>
            <person name="Silar P."/>
            <person name="Natvig D."/>
            <person name="Lalanne C."/>
            <person name="Gautier V."/>
            <person name="Ament-Velasquez S.L."/>
            <person name="Kruys A."/>
            <person name="Hutchinson M.I."/>
            <person name="Powell A.J."/>
            <person name="Barry K."/>
            <person name="Miller A.N."/>
            <person name="Grigoriev I.V."/>
            <person name="Debuchy R."/>
            <person name="Gladieux P."/>
            <person name="Thoren M.H."/>
            <person name="Johannesson H."/>
        </authorList>
    </citation>
    <scope>NUCLEOTIDE SEQUENCE</scope>
    <source>
        <strain evidence="9">CBS 606.72</strain>
    </source>
</reference>
<evidence type="ECO:0000256" key="3">
    <source>
        <dbReference type="ARBA" id="ARBA00022862"/>
    </source>
</evidence>
<dbReference type="PIRSF" id="PIRSF000303">
    <property type="entry name" value="Glutathion_perox"/>
    <property type="match status" value="1"/>
</dbReference>
<evidence type="ECO:0000256" key="2">
    <source>
        <dbReference type="ARBA" id="ARBA00022559"/>
    </source>
</evidence>
<comment type="catalytic activity">
    <reaction evidence="6">
        <text>a hydroperoxide + [thioredoxin]-dithiol = an alcohol + [thioredoxin]-disulfide + H2O</text>
        <dbReference type="Rhea" id="RHEA:62620"/>
        <dbReference type="Rhea" id="RHEA-COMP:10698"/>
        <dbReference type="Rhea" id="RHEA-COMP:10700"/>
        <dbReference type="ChEBI" id="CHEBI:15377"/>
        <dbReference type="ChEBI" id="CHEBI:29950"/>
        <dbReference type="ChEBI" id="CHEBI:30879"/>
        <dbReference type="ChEBI" id="CHEBI:35924"/>
        <dbReference type="ChEBI" id="CHEBI:50058"/>
        <dbReference type="EC" id="1.11.1.24"/>
    </reaction>
</comment>
<keyword evidence="3" id="KW-0049">Antioxidant</keyword>
<dbReference type="SUPFAM" id="SSF52833">
    <property type="entry name" value="Thioredoxin-like"/>
    <property type="match status" value="1"/>
</dbReference>
<keyword evidence="10" id="KW-1185">Reference proteome</keyword>
<dbReference type="PANTHER" id="PTHR11592">
    <property type="entry name" value="GLUTATHIONE PEROXIDASE"/>
    <property type="match status" value="1"/>
</dbReference>
<dbReference type="PROSITE" id="PS51355">
    <property type="entry name" value="GLUTATHIONE_PEROXID_3"/>
    <property type="match status" value="1"/>
</dbReference>
<sequence length="165" mass="18378">MASATTFYDFKPLDKKGAEHPLSAYNGKVVLIVNTASKCGFTPQFGALEKLYTSIKEKYPDQFEILGFPCNQFGSQDPGTDEEIQSFCQINYGVTFPVLKKVDVNGASADPLWDWLKNEKPGIMGLKRVKWNFEKFVVGKDGAVIGRWASTTKPETLEATILEEL</sequence>
<dbReference type="Pfam" id="PF00255">
    <property type="entry name" value="GSHPx"/>
    <property type="match status" value="1"/>
</dbReference>
<dbReference type="PROSITE" id="PS00460">
    <property type="entry name" value="GLUTATHIONE_PEROXID_1"/>
    <property type="match status" value="1"/>
</dbReference>
<comment type="caution">
    <text evidence="9">The sequence shown here is derived from an EMBL/GenBank/DDBJ whole genome shotgun (WGS) entry which is preliminary data.</text>
</comment>
<dbReference type="EMBL" id="JAULSU010000002">
    <property type="protein sequence ID" value="KAK0626728.1"/>
    <property type="molecule type" value="Genomic_DNA"/>
</dbReference>
<protein>
    <recommendedName>
        <fullName evidence="8">Glutathione peroxidase</fullName>
    </recommendedName>
</protein>